<organism evidence="1 2">
    <name type="scientific">Hibiscus syriacus</name>
    <name type="common">Rose of Sharon</name>
    <dbReference type="NCBI Taxonomy" id="106335"/>
    <lineage>
        <taxon>Eukaryota</taxon>
        <taxon>Viridiplantae</taxon>
        <taxon>Streptophyta</taxon>
        <taxon>Embryophyta</taxon>
        <taxon>Tracheophyta</taxon>
        <taxon>Spermatophyta</taxon>
        <taxon>Magnoliopsida</taxon>
        <taxon>eudicotyledons</taxon>
        <taxon>Gunneridae</taxon>
        <taxon>Pentapetalae</taxon>
        <taxon>rosids</taxon>
        <taxon>malvids</taxon>
        <taxon>Malvales</taxon>
        <taxon>Malvaceae</taxon>
        <taxon>Malvoideae</taxon>
        <taxon>Hibiscus</taxon>
    </lineage>
</organism>
<dbReference type="Proteomes" id="UP000436088">
    <property type="component" value="Unassembled WGS sequence"/>
</dbReference>
<keyword evidence="2" id="KW-1185">Reference proteome</keyword>
<reference evidence="1" key="1">
    <citation type="submission" date="2019-09" db="EMBL/GenBank/DDBJ databases">
        <title>Draft genome information of white flower Hibiscus syriacus.</title>
        <authorList>
            <person name="Kim Y.-M."/>
        </authorList>
    </citation>
    <scope>NUCLEOTIDE SEQUENCE [LARGE SCALE GENOMIC DNA]</scope>
    <source>
        <strain evidence="1">YM2019G1</strain>
    </source>
</reference>
<comment type="caution">
    <text evidence="1">The sequence shown here is derived from an EMBL/GenBank/DDBJ whole genome shotgun (WGS) entry which is preliminary data.</text>
</comment>
<evidence type="ECO:0000313" key="1">
    <source>
        <dbReference type="EMBL" id="KAE8665113.1"/>
    </source>
</evidence>
<proteinExistence type="predicted"/>
<accession>A0A6A2WUG3</accession>
<name>A0A6A2WUG3_HIBSY</name>
<sequence>MDHTDADNVKPTEECHKVHNVDESDILVGKLFSSHDQAWYFYKEFTREHGFSGRRGTTRLDMEGNVKTQEFFCSKEGAVSKADIDEATVLKEVGVGTPQLMNYLTQQVGGYHNVGFTHKDLYNALQRGKANQIVDGDVNVHIAYFDYKKHDDPRAMQRAIKSVISNAKLRLCSWHISRNAQVTLVTQNLQQHSQNAWFPGGQPTNLIFNGVELFQSSTSKSIYGCESMNASLVIALKHKKTYLDVVRAIEDGISRMHLNELKADYLSSQTKPFLITKVVEFESHASKIYTHESFRAFQEELQRETLYRIQEEIQSLSDEFGLPCRHQLHVLKHLDYTYLPGPLIQIRWTKDAKASKPSFVDLNVPPEIMQMARFASLRATASMLCYAALKTDASFKTARDEMKRLTEEFENSFGLNDSVNQSSVLNNVRDPQRK</sequence>
<evidence type="ECO:0000313" key="2">
    <source>
        <dbReference type="Proteomes" id="UP000436088"/>
    </source>
</evidence>
<dbReference type="AlphaFoldDB" id="A0A6A2WUG3"/>
<protein>
    <submittedName>
        <fullName evidence="1">Uncharacterized protein</fullName>
    </submittedName>
</protein>
<dbReference type="PANTHER" id="PTHR47718">
    <property type="entry name" value="OS01G0519700 PROTEIN"/>
    <property type="match status" value="1"/>
</dbReference>
<gene>
    <name evidence="1" type="ORF">F3Y22_tig00112674pilonHSYRG00023</name>
</gene>
<dbReference type="EMBL" id="VEPZ02001629">
    <property type="protein sequence ID" value="KAE8665113.1"/>
    <property type="molecule type" value="Genomic_DNA"/>
</dbReference>
<dbReference type="PANTHER" id="PTHR47718:SF7">
    <property type="entry name" value="PROTEIN FAR1-RELATED SEQUENCE"/>
    <property type="match status" value="1"/>
</dbReference>